<sequence>MVLPRTRRSLNSHIMTRPKSEIEAALVEESLKHFDYAYRSQQEIRLKCLQDRRFVFVDGAQWEDALRLQFDNKPRFELNKLHMACVRIFNEYRANRIDVKFEPNDDDADQHTSETLEGMYRGDEQRSGGQEAYDNAFEEGISGGFGAWRLRNEYTDEHDEDDDSQKIVFEPIYDADSSVFWDLGGKRYDKSDAKRCWVITSMSRDEYQDTYGETDSSDPFGNAGMGQPATFRKVQKMTEFDWYTPDVIYVAEYYHIEEVKKKVHVYRMLSQNTKDVRIDDANLDDKTREDMQAQGYTHVRTRTVKQRRVHKWIHDGGKVLEDCGFIAGPNIPIVPFYGKRAFIDNQERIMSHIRLGKDAQRLLNMQISLLAIITALAPRRKPIFMPDQVRGHEMKWANDNIDDNPFLLINPVENPDGTATPAGPVGYTEPPPIPESLAALLQIVDSSIKELTGNQEAGEQVVSNVSDALMERVQAKVDMMAFIYMDNMAKSMQRSGEIWLGMAREIYDEESRRVVTVGKDGKRGKAVLKQPRLVDGVPQITNDPTKGKFEVTVDVGPAFKSRRDSTVRSLVSMLQFIQDPQLASIVVSLTLTNMDGEGLDDLQEFLRMQLVKLGVVKPNDSERKQLEAQQQAAANQPPDPQSQYLLAAAEREQAGAGKAHAETIKTLADAANSRADAIARLANARREDLMGAYEILQTLITQTGQDAVVAQQTTQSSAS</sequence>
<dbReference type="Pfam" id="PF16510">
    <property type="entry name" value="P22_portal"/>
    <property type="match status" value="1"/>
</dbReference>
<protein>
    <recommendedName>
        <fullName evidence="3">Portal protein</fullName>
    </recommendedName>
</protein>
<dbReference type="Proteomes" id="UP000067711">
    <property type="component" value="Chromosome 1"/>
</dbReference>
<name>A0A1B4G350_9BURK</name>
<dbReference type="InterPro" id="IPR032427">
    <property type="entry name" value="P22_portal"/>
</dbReference>
<dbReference type="EMBL" id="CP013389">
    <property type="protein sequence ID" value="AOJ10348.1"/>
    <property type="molecule type" value="Genomic_DNA"/>
</dbReference>
<dbReference type="Gene3D" id="1.10.1740.160">
    <property type="match status" value="1"/>
</dbReference>
<evidence type="ECO:0008006" key="3">
    <source>
        <dbReference type="Google" id="ProtNLM"/>
    </source>
</evidence>
<gene>
    <name evidence="1" type="ORF">WS71_24370</name>
</gene>
<evidence type="ECO:0000313" key="2">
    <source>
        <dbReference type="Proteomes" id="UP000067711"/>
    </source>
</evidence>
<proteinExistence type="predicted"/>
<organism evidence="1 2">
    <name type="scientific">Burkholderia mayonis</name>
    <dbReference type="NCBI Taxonomy" id="1385591"/>
    <lineage>
        <taxon>Bacteria</taxon>
        <taxon>Pseudomonadati</taxon>
        <taxon>Pseudomonadota</taxon>
        <taxon>Betaproteobacteria</taxon>
        <taxon>Burkholderiales</taxon>
        <taxon>Burkholderiaceae</taxon>
        <taxon>Burkholderia</taxon>
        <taxon>pseudomallei group</taxon>
    </lineage>
</organism>
<dbReference type="Gene3D" id="6.10.280.90">
    <property type="match status" value="1"/>
</dbReference>
<reference evidence="1 2" key="1">
    <citation type="submission" date="2015-12" db="EMBL/GenBank/DDBJ databases">
        <title>Diversity of Burkholderia near neighbor genomes.</title>
        <authorList>
            <person name="Sahl J."/>
            <person name="Wagner D."/>
            <person name="Keim P."/>
        </authorList>
    </citation>
    <scope>NUCLEOTIDE SEQUENCE [LARGE SCALE GENOMIC DNA]</scope>
    <source>
        <strain evidence="1 2">BDU8</strain>
    </source>
</reference>
<dbReference type="AlphaFoldDB" id="A0A1B4G350"/>
<accession>A0A1B4G350</accession>
<evidence type="ECO:0000313" key="1">
    <source>
        <dbReference type="EMBL" id="AOJ10348.1"/>
    </source>
</evidence>